<evidence type="ECO:0000256" key="2">
    <source>
        <dbReference type="ARBA" id="ARBA00022679"/>
    </source>
</evidence>
<proteinExistence type="predicted"/>
<dbReference type="EMBL" id="CP131059">
    <property type="protein sequence ID" value="WNY23989.1"/>
    <property type="molecule type" value="Genomic_DNA"/>
</dbReference>
<organism evidence="4 5">
    <name type="scientific">Methanimicrococcus hongohii</name>
    <dbReference type="NCBI Taxonomy" id="3028295"/>
    <lineage>
        <taxon>Archaea</taxon>
        <taxon>Methanobacteriati</taxon>
        <taxon>Methanobacteriota</taxon>
        <taxon>Stenosarchaea group</taxon>
        <taxon>Methanomicrobia</taxon>
        <taxon>Methanosarcinales</taxon>
        <taxon>Methanosarcinaceae</taxon>
        <taxon>Methanimicrococcus</taxon>
    </lineage>
</organism>
<dbReference type="CDD" id="cd02440">
    <property type="entry name" value="AdoMet_MTases"/>
    <property type="match status" value="1"/>
</dbReference>
<dbReference type="InterPro" id="IPR023149">
    <property type="entry name" value="Trans_acon_MeTrfase_C"/>
</dbReference>
<dbReference type="KEGG" id="mehf:MmiHf6_13140"/>
<evidence type="ECO:0000256" key="1">
    <source>
        <dbReference type="ARBA" id="ARBA00022603"/>
    </source>
</evidence>
<feature type="domain" description="Methyltransferase" evidence="3">
    <location>
        <begin position="34"/>
        <end position="125"/>
    </location>
</feature>
<dbReference type="SUPFAM" id="SSF53335">
    <property type="entry name" value="S-adenosyl-L-methionine-dependent methyltransferases"/>
    <property type="match status" value="1"/>
</dbReference>
<dbReference type="PANTHER" id="PTHR43861:SF1">
    <property type="entry name" value="TRANS-ACONITATE 2-METHYLTRANSFERASE"/>
    <property type="match status" value="1"/>
</dbReference>
<dbReference type="PANTHER" id="PTHR43861">
    <property type="entry name" value="TRANS-ACONITATE 2-METHYLTRANSFERASE-RELATED"/>
    <property type="match status" value="1"/>
</dbReference>
<sequence length="264" mass="30600">MKWDAKQYLKFEKERTQPAVDLINRLTLKNPKRILDIGCGPGNSTRLIKDKYPEAYVLGIDKSPEMIETAKTDNPDIDFLIADAGEELEKTGSGYDIVLSSAAIQWIPNHKELMVKMLSLLNPGGMLAVQVPLTDKMPMYQKIMPDLLASPEWGNEFAVKRFFHTLEAEQYYDLFSEISSDFTMWETVYYHRMDSCENIMEWYRGTGLRPYLEQLTLEKAELFEKEICNQLDEYYSKQIDGAIILKFPRLFFTVKSDEISENKS</sequence>
<dbReference type="GO" id="GO:0030798">
    <property type="term" value="F:trans-aconitate 2-methyltransferase activity"/>
    <property type="evidence" value="ECO:0007669"/>
    <property type="project" value="UniProtKB-EC"/>
</dbReference>
<evidence type="ECO:0000313" key="4">
    <source>
        <dbReference type="EMBL" id="WNY23989.1"/>
    </source>
</evidence>
<evidence type="ECO:0000259" key="3">
    <source>
        <dbReference type="Pfam" id="PF13649"/>
    </source>
</evidence>
<dbReference type="Pfam" id="PF13649">
    <property type="entry name" value="Methyltransf_25"/>
    <property type="match status" value="1"/>
</dbReference>
<dbReference type="Gene3D" id="1.10.150.290">
    <property type="entry name" value="S-adenosyl-L-methionine-dependent methyltransferases"/>
    <property type="match status" value="1"/>
</dbReference>
<dbReference type="InterPro" id="IPR041698">
    <property type="entry name" value="Methyltransf_25"/>
</dbReference>
<protein>
    <submittedName>
        <fullName evidence="4">Trans-aconitate 2-methyltransferase</fullName>
        <ecNumber evidence="4">2.1.1.144</ecNumber>
    </submittedName>
</protein>
<dbReference type="GO" id="GO:0032259">
    <property type="term" value="P:methylation"/>
    <property type="evidence" value="ECO:0007669"/>
    <property type="project" value="UniProtKB-KW"/>
</dbReference>
<evidence type="ECO:0000313" key="5">
    <source>
        <dbReference type="Proteomes" id="UP001302978"/>
    </source>
</evidence>
<reference evidence="4 5" key="1">
    <citation type="submission" date="2023-07" db="EMBL/GenBank/DDBJ databases">
        <title>Closed genoem sequence of Methanomicrococcus sp. Hf6.</title>
        <authorList>
            <person name="Poehlein A."/>
            <person name="Protasov E."/>
            <person name="Platt K."/>
            <person name="Reeh H."/>
            <person name="Daniel R."/>
            <person name="Brune A."/>
        </authorList>
    </citation>
    <scope>NUCLEOTIDE SEQUENCE [LARGE SCALE GENOMIC DNA]</scope>
    <source>
        <strain evidence="4 5">Hf6</strain>
    </source>
</reference>
<dbReference type="GeneID" id="85195899"/>
<name>A0AA96ZSY7_9EURY</name>
<dbReference type="EC" id="2.1.1.144" evidence="4"/>
<dbReference type="RefSeq" id="WP_316557161.1">
    <property type="nucleotide sequence ID" value="NZ_CP131059.1"/>
</dbReference>
<dbReference type="Proteomes" id="UP001302978">
    <property type="component" value="Chromosome"/>
</dbReference>
<gene>
    <name evidence="4" type="primary">tam</name>
    <name evidence="4" type="ORF">MmiHf6_13140</name>
</gene>
<dbReference type="Gene3D" id="3.40.50.150">
    <property type="entry name" value="Vaccinia Virus protein VP39"/>
    <property type="match status" value="1"/>
</dbReference>
<dbReference type="AlphaFoldDB" id="A0AA96ZSY7"/>
<accession>A0AA96ZSY7</accession>
<dbReference type="InterPro" id="IPR029063">
    <property type="entry name" value="SAM-dependent_MTases_sf"/>
</dbReference>
<keyword evidence="1 4" id="KW-0489">Methyltransferase</keyword>
<keyword evidence="2 4" id="KW-0808">Transferase</keyword>
<keyword evidence="5" id="KW-1185">Reference proteome</keyword>